<sequence length="262" mass="30210">MPRHRGAFDPNNPEPYELSRSKLESFIRCPGCFWLEKAGGVKFPSMPPFNINSNTDRLLKRDFDSVRGFGPHPFMVHHGLDNLKPFEHPDLERWMSSLHFGSGDDYFSVVHDETNIRFGGGIDDIWEHVTTGQLHIVDYKSTSNQSKDPKPVSLAGKWKEGYKRQIEMYQWILRRKGFDVSDTAYFVYVDGLHVGMSGMLEENPRYASMRFATSLLVYVGDDSWVEDTLTEAKFILEGSECPDHDVDCEYWPFISQVYDCLC</sequence>
<feature type="domain" description="PD-(D/E)XK endonuclease-like" evidence="1">
    <location>
        <begin position="101"/>
        <end position="249"/>
    </location>
</feature>
<dbReference type="EMBL" id="AAOA02000003">
    <property type="protein sequence ID" value="EAQ96100.1"/>
    <property type="molecule type" value="Genomic_DNA"/>
</dbReference>
<dbReference type="HOGENOM" id="CLU_089295_0_0_6"/>
<reference evidence="2 3" key="2">
    <citation type="journal article" date="2009" name="PLoS ONE">
        <title>The photosynthetic apparatus and its regulation in the aerobic gammaproteobacterium Congregibacter litoralis gen. nov., sp. nov.</title>
        <authorList>
            <person name="Spring S."/>
            <person name="Lunsdorf H."/>
            <person name="Fuchs B.M."/>
            <person name="Tindall B.J."/>
        </authorList>
    </citation>
    <scope>NUCLEOTIDE SEQUENCE [LARGE SCALE GENOMIC DNA]</scope>
    <source>
        <strain evidence="2">KT71</strain>
    </source>
</reference>
<name>A4AD47_9GAMM</name>
<comment type="caution">
    <text evidence="2">The sequence shown here is derived from an EMBL/GenBank/DDBJ whole genome shotgun (WGS) entry which is preliminary data.</text>
</comment>
<protein>
    <submittedName>
        <fullName evidence="2">PD-(D/E)XK nuclease superfamily</fullName>
    </submittedName>
</protein>
<evidence type="ECO:0000313" key="2">
    <source>
        <dbReference type="EMBL" id="EAQ96100.1"/>
    </source>
</evidence>
<dbReference type="InterPro" id="IPR011604">
    <property type="entry name" value="PDDEXK-like_dom_sf"/>
</dbReference>
<evidence type="ECO:0000259" key="1">
    <source>
        <dbReference type="Pfam" id="PF12705"/>
    </source>
</evidence>
<dbReference type="InterPro" id="IPR038726">
    <property type="entry name" value="PDDEXK_AddAB-type"/>
</dbReference>
<dbReference type="eggNOG" id="COG2887">
    <property type="taxonomic scope" value="Bacteria"/>
</dbReference>
<reference evidence="2 3" key="1">
    <citation type="journal article" date="2007" name="Proc. Natl. Acad. Sci. U.S.A.">
        <title>Characterization of a marine gammaproteobacterium capable of aerobic anoxygenic photosynthesis.</title>
        <authorList>
            <person name="Fuchs B.M."/>
            <person name="Spring S."/>
            <person name="Teeling H."/>
            <person name="Quast C."/>
            <person name="Wulf J."/>
            <person name="Schattenhofer M."/>
            <person name="Yan S."/>
            <person name="Ferriera S."/>
            <person name="Johnson J."/>
            <person name="Glockner F.O."/>
            <person name="Amann R."/>
        </authorList>
    </citation>
    <scope>NUCLEOTIDE SEQUENCE [LARGE SCALE GENOMIC DNA]</scope>
    <source>
        <strain evidence="2">KT71</strain>
    </source>
</reference>
<dbReference type="OrthoDB" id="538495at2"/>
<dbReference type="AlphaFoldDB" id="A4AD47"/>
<gene>
    <name evidence="2" type="ORF">KT71_08590</name>
</gene>
<dbReference type="Pfam" id="PF12705">
    <property type="entry name" value="PDDEXK_1"/>
    <property type="match status" value="1"/>
</dbReference>
<keyword evidence="3" id="KW-1185">Reference proteome</keyword>
<dbReference type="Proteomes" id="UP000019205">
    <property type="component" value="Chromosome"/>
</dbReference>
<accession>A4AD47</accession>
<dbReference type="STRING" id="314285.KT71_08590"/>
<organism evidence="2 3">
    <name type="scientific">Congregibacter litoralis KT71</name>
    <dbReference type="NCBI Taxonomy" id="314285"/>
    <lineage>
        <taxon>Bacteria</taxon>
        <taxon>Pseudomonadati</taxon>
        <taxon>Pseudomonadota</taxon>
        <taxon>Gammaproteobacteria</taxon>
        <taxon>Cellvibrionales</taxon>
        <taxon>Halieaceae</taxon>
        <taxon>Congregibacter</taxon>
    </lineage>
</organism>
<dbReference type="Gene3D" id="3.90.320.10">
    <property type="match status" value="1"/>
</dbReference>
<proteinExistence type="predicted"/>
<evidence type="ECO:0000313" key="3">
    <source>
        <dbReference type="Proteomes" id="UP000019205"/>
    </source>
</evidence>